<feature type="domain" description="PB1-like" evidence="2">
    <location>
        <begin position="4"/>
        <end position="99"/>
    </location>
</feature>
<name>A0A9Q0G7S5_9ROSI</name>
<dbReference type="Pfam" id="PF26130">
    <property type="entry name" value="PB1-like"/>
    <property type="match status" value="1"/>
</dbReference>
<evidence type="ECO:0000313" key="4">
    <source>
        <dbReference type="Proteomes" id="UP001141552"/>
    </source>
</evidence>
<comment type="caution">
    <text evidence="3">The sequence shown here is derived from an EMBL/GenBank/DDBJ whole genome shotgun (WGS) entry which is preliminary data.</text>
</comment>
<organism evidence="3 4">
    <name type="scientific">Turnera subulata</name>
    <dbReference type="NCBI Taxonomy" id="218843"/>
    <lineage>
        <taxon>Eukaryota</taxon>
        <taxon>Viridiplantae</taxon>
        <taxon>Streptophyta</taxon>
        <taxon>Embryophyta</taxon>
        <taxon>Tracheophyta</taxon>
        <taxon>Spermatophyta</taxon>
        <taxon>Magnoliopsida</taxon>
        <taxon>eudicotyledons</taxon>
        <taxon>Gunneridae</taxon>
        <taxon>Pentapetalae</taxon>
        <taxon>rosids</taxon>
        <taxon>fabids</taxon>
        <taxon>Malpighiales</taxon>
        <taxon>Passifloraceae</taxon>
        <taxon>Turnera</taxon>
    </lineage>
</organism>
<feature type="region of interest" description="Disordered" evidence="1">
    <location>
        <begin position="111"/>
        <end position="185"/>
    </location>
</feature>
<feature type="compositionally biased region" description="Acidic residues" evidence="1">
    <location>
        <begin position="171"/>
        <end position="185"/>
    </location>
</feature>
<dbReference type="Proteomes" id="UP001141552">
    <property type="component" value="Unassembled WGS sequence"/>
</dbReference>
<evidence type="ECO:0000313" key="3">
    <source>
        <dbReference type="EMBL" id="KAJ4844782.1"/>
    </source>
</evidence>
<protein>
    <recommendedName>
        <fullName evidence="2">PB1-like domain-containing protein</fullName>
    </recommendedName>
</protein>
<sequence length="185" mass="21183">MIVNWKFHFGGTWFHNRADKPYVGGETLDDKVGSDYASLVEYELRMKELQYFPPVEYFYKFQDESTKDLRPTENEMHLLWIIDSMEERGIDTIEVFVKHAWNDLNIADEEGREVEEDNDGQNAAEAEQEVIEEVPNKSGGNNDSDDFLPSEMSGGDDEVGNEVGSDKEAHDSDDEVGNEGFEEEQ</sequence>
<dbReference type="AlphaFoldDB" id="A0A9Q0G7S5"/>
<evidence type="ECO:0000259" key="2">
    <source>
        <dbReference type="Pfam" id="PF26130"/>
    </source>
</evidence>
<keyword evidence="4" id="KW-1185">Reference proteome</keyword>
<reference evidence="3" key="2">
    <citation type="journal article" date="2023" name="Plants (Basel)">
        <title>Annotation of the Turnera subulata (Passifloraceae) Draft Genome Reveals the S-Locus Evolved after the Divergence of Turneroideae from Passifloroideae in a Stepwise Manner.</title>
        <authorList>
            <person name="Henning P.M."/>
            <person name="Roalson E.H."/>
            <person name="Mir W."/>
            <person name="McCubbin A.G."/>
            <person name="Shore J.S."/>
        </authorList>
    </citation>
    <scope>NUCLEOTIDE SEQUENCE</scope>
    <source>
        <strain evidence="3">F60SS</strain>
    </source>
</reference>
<dbReference type="EMBL" id="JAKUCV010001864">
    <property type="protein sequence ID" value="KAJ4844782.1"/>
    <property type="molecule type" value="Genomic_DNA"/>
</dbReference>
<gene>
    <name evidence="3" type="ORF">Tsubulata_003496</name>
</gene>
<accession>A0A9Q0G7S5</accession>
<dbReference type="InterPro" id="IPR058594">
    <property type="entry name" value="PB1-like_dom_pln"/>
</dbReference>
<reference evidence="3" key="1">
    <citation type="submission" date="2022-02" db="EMBL/GenBank/DDBJ databases">
        <authorList>
            <person name="Henning P.M."/>
            <person name="McCubbin A.G."/>
            <person name="Shore J.S."/>
        </authorList>
    </citation>
    <scope>NUCLEOTIDE SEQUENCE</scope>
    <source>
        <strain evidence="3">F60SS</strain>
        <tissue evidence="3">Leaves</tissue>
    </source>
</reference>
<evidence type="ECO:0000256" key="1">
    <source>
        <dbReference type="SAM" id="MobiDB-lite"/>
    </source>
</evidence>
<proteinExistence type="predicted"/>
<feature type="compositionally biased region" description="Acidic residues" evidence="1">
    <location>
        <begin position="143"/>
        <end position="160"/>
    </location>
</feature>